<sequence>MAEVTFPAAYGGDGQTYSDDADPNTGLDGIGYMTRFVPCLSGAVSMAAYAKGRADAAQQFAAACETLRDEAAASRNAAATSANRAASSQQATADALAEANARIGSSQALIDARDSAAADAQATAADRVQTGQDATAASDSAAAAKASEDAAKASETSAADSADSATSAKDLAVNSASAAARSADLSKGSETKAVNSADAARDSHTAAQASATSAGNSASAAADSASAAANSAAQMNAADIMHRRGSGLPNEVGTAATRNVGTAAGELLEAGAFGIGSAGSQIITEPANLPEYGTFFQFNGANTEGLPGSSNYYGGIALTRKSGSLINAVWIVPDSTALYTLRKTADGGIEALTFVNNKNMVGSVGAGLPGVIESGENSNGRYIKYADGSLVMTFEAMAVRSSSSERYLQFRWTYPHAVINPRPLATMEYANNYVPGGSDKKLYPSYDKDGVQVALISKSSNQHVFVDIFKTDISAPFFEENAAAYVFLQAIGRWK</sequence>
<feature type="region of interest" description="Disordered" evidence="1">
    <location>
        <begin position="180"/>
        <end position="211"/>
    </location>
</feature>
<organism evidence="2">
    <name type="scientific">Salinicola endophyticus</name>
    <dbReference type="NCBI Taxonomy" id="1949083"/>
    <lineage>
        <taxon>Bacteria</taxon>
        <taxon>Pseudomonadati</taxon>
        <taxon>Pseudomonadota</taxon>
        <taxon>Gammaproteobacteria</taxon>
        <taxon>Oceanospirillales</taxon>
        <taxon>Halomonadaceae</taxon>
        <taxon>Salinicola</taxon>
    </lineage>
</organism>
<dbReference type="AlphaFoldDB" id="A0AB74U335"/>
<dbReference type="EMBL" id="CP159578">
    <property type="protein sequence ID" value="XCJ78384.1"/>
    <property type="molecule type" value="Genomic_DNA"/>
</dbReference>
<accession>A0AB74U335</accession>
<dbReference type="RefSeq" id="WP_353979386.1">
    <property type="nucleotide sequence ID" value="NZ_CP159578.1"/>
</dbReference>
<evidence type="ECO:0000256" key="1">
    <source>
        <dbReference type="SAM" id="MobiDB-lite"/>
    </source>
</evidence>
<gene>
    <name evidence="2" type="ORF">ABV408_13185</name>
</gene>
<reference evidence="2" key="1">
    <citation type="submission" date="2024-06" db="EMBL/GenBank/DDBJ databases">
        <title>Complete genome of Salinicola endophyticus HNIBRBA4755.</title>
        <authorList>
            <person name="Shin S.Y."/>
            <person name="Kang H."/>
            <person name="Song J."/>
        </authorList>
    </citation>
    <scope>NUCLEOTIDE SEQUENCE</scope>
    <source>
        <strain evidence="2">HNIBRBA4755</strain>
    </source>
</reference>
<protein>
    <recommendedName>
        <fullName evidence="3">Phage tail protein</fullName>
    </recommendedName>
</protein>
<evidence type="ECO:0000313" key="2">
    <source>
        <dbReference type="EMBL" id="XCJ78384.1"/>
    </source>
</evidence>
<evidence type="ECO:0008006" key="3">
    <source>
        <dbReference type="Google" id="ProtNLM"/>
    </source>
</evidence>
<name>A0AB74U335_9GAMM</name>
<feature type="region of interest" description="Disordered" evidence="1">
    <location>
        <begin position="121"/>
        <end position="141"/>
    </location>
</feature>
<proteinExistence type="predicted"/>